<feature type="chain" id="PRO_5046978111" evidence="1">
    <location>
        <begin position="20"/>
        <end position="604"/>
    </location>
</feature>
<dbReference type="Proteomes" id="UP001201449">
    <property type="component" value="Unassembled WGS sequence"/>
</dbReference>
<dbReference type="Pfam" id="PF00144">
    <property type="entry name" value="Beta-lactamase"/>
    <property type="match status" value="1"/>
</dbReference>
<protein>
    <submittedName>
        <fullName evidence="4">Serine hydrolase</fullName>
    </submittedName>
</protein>
<dbReference type="InterPro" id="IPR050491">
    <property type="entry name" value="AmpC-like"/>
</dbReference>
<comment type="caution">
    <text evidence="4">The sequence shown here is derived from an EMBL/GenBank/DDBJ whole genome shotgun (WGS) entry which is preliminary data.</text>
</comment>
<dbReference type="EMBL" id="JAKEVZ010000001">
    <property type="protein sequence ID" value="MCF1749442.1"/>
    <property type="molecule type" value="Genomic_DNA"/>
</dbReference>
<keyword evidence="5" id="KW-1185">Reference proteome</keyword>
<feature type="domain" description="Beta-lactamase-related" evidence="2">
    <location>
        <begin position="42"/>
        <end position="361"/>
    </location>
</feature>
<dbReference type="InterPro" id="IPR021860">
    <property type="entry name" value="Peptidase_S12_Pab87-rel_C"/>
</dbReference>
<dbReference type="PANTHER" id="PTHR46825:SF15">
    <property type="entry name" value="BETA-LACTAMASE-RELATED DOMAIN-CONTAINING PROTEIN"/>
    <property type="match status" value="1"/>
</dbReference>
<organism evidence="4 5">
    <name type="scientific">Mariniradius sediminis</name>
    <dbReference type="NCBI Taxonomy" id="2909237"/>
    <lineage>
        <taxon>Bacteria</taxon>
        <taxon>Pseudomonadati</taxon>
        <taxon>Bacteroidota</taxon>
        <taxon>Cytophagia</taxon>
        <taxon>Cytophagales</taxon>
        <taxon>Cyclobacteriaceae</taxon>
        <taxon>Mariniradius</taxon>
    </lineage>
</organism>
<evidence type="ECO:0000313" key="5">
    <source>
        <dbReference type="Proteomes" id="UP001201449"/>
    </source>
</evidence>
<evidence type="ECO:0000259" key="2">
    <source>
        <dbReference type="Pfam" id="PF00144"/>
    </source>
</evidence>
<keyword evidence="1" id="KW-0732">Signal</keyword>
<dbReference type="GO" id="GO:0016787">
    <property type="term" value="F:hydrolase activity"/>
    <property type="evidence" value="ECO:0007669"/>
    <property type="project" value="UniProtKB-KW"/>
</dbReference>
<proteinExistence type="predicted"/>
<evidence type="ECO:0000313" key="4">
    <source>
        <dbReference type="EMBL" id="MCF1749442.1"/>
    </source>
</evidence>
<dbReference type="InterPro" id="IPR001466">
    <property type="entry name" value="Beta-lactam-related"/>
</dbReference>
<dbReference type="SUPFAM" id="SSF56601">
    <property type="entry name" value="beta-lactamase/transpeptidase-like"/>
    <property type="match status" value="1"/>
</dbReference>
<evidence type="ECO:0000259" key="3">
    <source>
        <dbReference type="Pfam" id="PF11954"/>
    </source>
</evidence>
<accession>A0ABS9BPL0</accession>
<reference evidence="4 5" key="1">
    <citation type="submission" date="2022-01" db="EMBL/GenBank/DDBJ databases">
        <title>Mariniradius saccharolyticus sp. nov., isolated from sediment of a river.</title>
        <authorList>
            <person name="Liu H."/>
        </authorList>
    </citation>
    <scope>NUCLEOTIDE SEQUENCE [LARGE SCALE GENOMIC DNA]</scope>
    <source>
        <strain evidence="4 5">RY-2</strain>
    </source>
</reference>
<dbReference type="Pfam" id="PF11954">
    <property type="entry name" value="DUF3471"/>
    <property type="match status" value="1"/>
</dbReference>
<sequence length="604" mass="68390">MKAHLLTIIAFLSFHVAFAQRKPIEDTRLKGLDAELQVLLETWKAAGFAVAVVEKDKIVYAKGFGYRDYENRLPVTQNTLFAIGSSSKAFTSSLLGILREQKKLEFGESPIKYIPELKFKTNEMNNLITIKELMTHSTGLPRHDFSWYLFPSNSRDSLIQRIADQEPFAKVRERWYYNNFMFLAQGVITEKITGKSWDENIKEHFFTPLNMTTSTTVIDGLKNGKDAAFGYQVLSDSIIKKMDYYDIAAMGPAGSINSSVTEMSNWAITWINGGKFQGKQILPESYVKEAMGSRMIINSDIPDAEFPDIQFGNYGYGWFVSSYKGHYRVDHGGNIDGFSANVSFFPTDSVGIVVLANQNGSVIPNLVRNIISDRMLKESKTDWNKYYKDRADKAKAAEKEALATKTSSQKKGTKPSHLLVEFTGDYENPGYGKMDVYTKNDSLFAQMKTRKIWLRHHHYDIFAPYQFADGKPDTTQAIPLFFNFRTNDQGEIASLIVKFEPTTDPIEFKRTPKAMAMEKADLEKLAGEYELAGMVAKFYLKGGNPILYLTVPGQPEYELVAVEENKFLIKNLEGFKVEFVVNEAGTPQEAMFVQPNGTFRAKKK</sequence>
<feature type="signal peptide" evidence="1">
    <location>
        <begin position="1"/>
        <end position="19"/>
    </location>
</feature>
<feature type="domain" description="Peptidase S12 Pab87-related C-terminal" evidence="3">
    <location>
        <begin position="409"/>
        <end position="509"/>
    </location>
</feature>
<keyword evidence="4" id="KW-0378">Hydrolase</keyword>
<dbReference type="Gene3D" id="3.40.710.10">
    <property type="entry name" value="DD-peptidase/beta-lactamase superfamily"/>
    <property type="match status" value="1"/>
</dbReference>
<dbReference type="RefSeq" id="WP_234859650.1">
    <property type="nucleotide sequence ID" value="NZ_JAKEVZ010000001.1"/>
</dbReference>
<gene>
    <name evidence="4" type="ORF">L0U89_00050</name>
</gene>
<dbReference type="Gene3D" id="2.40.128.600">
    <property type="match status" value="1"/>
</dbReference>
<dbReference type="InterPro" id="IPR012338">
    <property type="entry name" value="Beta-lactam/transpept-like"/>
</dbReference>
<name>A0ABS9BPL0_9BACT</name>
<evidence type="ECO:0000256" key="1">
    <source>
        <dbReference type="SAM" id="SignalP"/>
    </source>
</evidence>
<dbReference type="PANTHER" id="PTHR46825">
    <property type="entry name" value="D-ALANYL-D-ALANINE-CARBOXYPEPTIDASE/ENDOPEPTIDASE AMPH"/>
    <property type="match status" value="1"/>
</dbReference>